<protein>
    <submittedName>
        <fullName evidence="1">Uncharacterized protein</fullName>
    </submittedName>
</protein>
<sequence length="358" mass="40716">MSAHPPDESTNITMKLASFRDHNTQFINLNFGGNVAPENMRPGAISPPPPPDAALPISRSLLLLILDHRHVCEVQVQGHIYRSQLMPLAVQFFTVVVRGTAPYRLWQVVMVPTVWRERIYHAVDNHGKQTSVVRGLKESWDPLSRAMRKTHTSGAYHSYKKEPPDHNKLQLNEIHRGGGYGAPPQSPPSRAATATTVESWKLNQLWTEMVSIHAQYYLRTQQLILLVTKLTRCGKSSESCIEVFKQFTETLFPVKIIEHKDVLPDAEQRPRNQIISTATGIVNDDNAYCNKPKLVKAYQKVYSSGSQTAMYNYSRWIFIRFYENSLKNVTRFSGQVGQGIGLVLDWPAYHRYIGGRIY</sequence>
<dbReference type="AlphaFoldDB" id="A0A7R9ESW8"/>
<proteinExistence type="predicted"/>
<name>A0A7R9ESW8_9NEOP</name>
<dbReference type="EMBL" id="OD565084">
    <property type="protein sequence ID" value="CAD7440785.1"/>
    <property type="molecule type" value="Genomic_DNA"/>
</dbReference>
<organism evidence="1">
    <name type="scientific">Timema bartmani</name>
    <dbReference type="NCBI Taxonomy" id="61472"/>
    <lineage>
        <taxon>Eukaryota</taxon>
        <taxon>Metazoa</taxon>
        <taxon>Ecdysozoa</taxon>
        <taxon>Arthropoda</taxon>
        <taxon>Hexapoda</taxon>
        <taxon>Insecta</taxon>
        <taxon>Pterygota</taxon>
        <taxon>Neoptera</taxon>
        <taxon>Polyneoptera</taxon>
        <taxon>Phasmatodea</taxon>
        <taxon>Timematodea</taxon>
        <taxon>Timematoidea</taxon>
        <taxon>Timematidae</taxon>
        <taxon>Timema</taxon>
    </lineage>
</organism>
<evidence type="ECO:0000313" key="1">
    <source>
        <dbReference type="EMBL" id="CAD7440785.1"/>
    </source>
</evidence>
<reference evidence="1" key="1">
    <citation type="submission" date="2020-11" db="EMBL/GenBank/DDBJ databases">
        <authorList>
            <person name="Tran Van P."/>
        </authorList>
    </citation>
    <scope>NUCLEOTIDE SEQUENCE</scope>
</reference>
<gene>
    <name evidence="1" type="ORF">TBIB3V08_LOCUS3276</name>
</gene>
<accession>A0A7R9ESW8</accession>